<dbReference type="InterPro" id="IPR036249">
    <property type="entry name" value="Thioredoxin-like_sf"/>
</dbReference>
<protein>
    <recommendedName>
        <fullName evidence="2">Thioredoxin domain-containing protein</fullName>
    </recommendedName>
</protein>
<dbReference type="GO" id="GO:0006401">
    <property type="term" value="P:RNA catabolic process"/>
    <property type="evidence" value="ECO:0007669"/>
    <property type="project" value="InterPro"/>
</dbReference>
<dbReference type="GO" id="GO:0005788">
    <property type="term" value="C:endoplasmic reticulum lumen"/>
    <property type="evidence" value="ECO:0007669"/>
    <property type="project" value="TreeGrafter"/>
</dbReference>
<feature type="domain" description="Thioredoxin" evidence="2">
    <location>
        <begin position="356"/>
        <end position="480"/>
    </location>
</feature>
<dbReference type="GO" id="GO:0015035">
    <property type="term" value="F:protein-disulfide reductase activity"/>
    <property type="evidence" value="ECO:0007669"/>
    <property type="project" value="TreeGrafter"/>
</dbReference>
<gene>
    <name evidence="3" type="ORF">EW146_g8015</name>
</gene>
<evidence type="ECO:0000256" key="1">
    <source>
        <dbReference type="SAM" id="MobiDB-lite"/>
    </source>
</evidence>
<dbReference type="GO" id="GO:0032299">
    <property type="term" value="C:ribonuclease H2 complex"/>
    <property type="evidence" value="ECO:0007669"/>
    <property type="project" value="InterPro"/>
</dbReference>
<feature type="region of interest" description="Disordered" evidence="1">
    <location>
        <begin position="531"/>
        <end position="551"/>
    </location>
</feature>
<dbReference type="PANTHER" id="PTHR45815:SF3">
    <property type="entry name" value="PROTEIN DISULFIDE-ISOMERASE A6"/>
    <property type="match status" value="1"/>
</dbReference>
<dbReference type="SUPFAM" id="SSF52833">
    <property type="entry name" value="Thioredoxin-like"/>
    <property type="match status" value="1"/>
</dbReference>
<evidence type="ECO:0000259" key="2">
    <source>
        <dbReference type="PROSITE" id="PS51352"/>
    </source>
</evidence>
<evidence type="ECO:0000313" key="4">
    <source>
        <dbReference type="Proteomes" id="UP000310158"/>
    </source>
</evidence>
<dbReference type="InterPro" id="IPR013766">
    <property type="entry name" value="Thioredoxin_domain"/>
</dbReference>
<accession>A0A4S4LIC1</accession>
<dbReference type="AlphaFoldDB" id="A0A4S4LIC1"/>
<feature type="compositionally biased region" description="Basic and acidic residues" evidence="1">
    <location>
        <begin position="129"/>
        <end position="147"/>
    </location>
</feature>
<feature type="compositionally biased region" description="Low complexity" evidence="1">
    <location>
        <begin position="754"/>
        <end position="774"/>
    </location>
</feature>
<feature type="compositionally biased region" description="Basic and acidic residues" evidence="1">
    <location>
        <begin position="702"/>
        <end position="715"/>
    </location>
</feature>
<dbReference type="PROSITE" id="PS51352">
    <property type="entry name" value="THIOREDOXIN_2"/>
    <property type="match status" value="1"/>
</dbReference>
<feature type="region of interest" description="Disordered" evidence="1">
    <location>
        <begin position="702"/>
        <end position="721"/>
    </location>
</feature>
<sequence>MAASTIEILSGNFTLPSCIPHLMPFHIAHTGPTPVSTYLRVKAASLSLPLPPRDFLPSEKSTEVDPNTLDCAKENAEIIKQTDDPTSHRQDAGPSTPTAKRFVSAVRGRAIQGLEVQLPKGYSGLVLRGDSRGDIPDSRHSKLKENGNGRAKGKRATRKSAKAMQHEDEDEDIVDQDHDGDGGLEGAYEGAVRVLKPTAQFESFVLWHPDIPVDEGRDEYLRSLTEWVGLAAEVTMKIPSPLAFHLGFSIKSYVWFCMHVCISANQLAYPTINPFLSCRRLMDKYGLNLLAHLTGNCGGSQWRIWHGYSEIQVFWLKALTSVLALPLVALPPSNLSTGTIMLPQLLALSLAIAPSLVSAGLFPKDSLVKHLDAKGFRQALKENVAIQRTSVVAFVAPWCGHCQKMVPELNKAALGLYPLIPTYAVDCDDAKNRQVCAEQGVKGFPTIKLFPRGREVEPITFEGERTASSFYYWAIRRIPHKNKKIYYVEDVQPWVTKDVEKNRVLLLNKSKNVPMLWHVLANKYRDQLGFGSHRDRKGRSSKALGFEPGDQKDSKVLVYPADQQRLSSSKVRQRKGRTISLVELMGYAHAGILKYDSLCKFFDSVIDGTADLTVANEQAKAEDFEFSEEELEIQRKQEAQRMALAHGGFSDMIDFEEAIKKHGPNFHDAHGYAGVMGDIPKKDMGGKAEKEENPIQKILKHQQEMEKKKAQKESTPKTGAGGQIVFEAKTETGHPQTGAVKPTVSTSETLDATASPELEVEPASASSVVEAVSEGTNSASSNVPDSSGAPLAEDAISTSASGETTASLAEPVEVEESGHVKDEL</sequence>
<dbReference type="Pfam" id="PF08615">
    <property type="entry name" value="RNase_H2_suC"/>
    <property type="match status" value="1"/>
</dbReference>
<organism evidence="3 4">
    <name type="scientific">Bondarzewia mesenterica</name>
    <dbReference type="NCBI Taxonomy" id="1095465"/>
    <lineage>
        <taxon>Eukaryota</taxon>
        <taxon>Fungi</taxon>
        <taxon>Dikarya</taxon>
        <taxon>Basidiomycota</taxon>
        <taxon>Agaricomycotina</taxon>
        <taxon>Agaricomycetes</taxon>
        <taxon>Russulales</taxon>
        <taxon>Bondarzewiaceae</taxon>
        <taxon>Bondarzewia</taxon>
    </lineage>
</organism>
<feature type="compositionally biased region" description="Polar residues" evidence="1">
    <location>
        <begin position="743"/>
        <end position="752"/>
    </location>
</feature>
<feature type="compositionally biased region" description="Basic residues" evidence="1">
    <location>
        <begin position="151"/>
        <end position="161"/>
    </location>
</feature>
<feature type="compositionally biased region" description="Polar residues" evidence="1">
    <location>
        <begin position="796"/>
        <end position="807"/>
    </location>
</feature>
<keyword evidence="4" id="KW-1185">Reference proteome</keyword>
<dbReference type="Pfam" id="PF00085">
    <property type="entry name" value="Thioredoxin"/>
    <property type="match status" value="1"/>
</dbReference>
<feature type="compositionally biased region" description="Basic and acidic residues" evidence="1">
    <location>
        <begin position="79"/>
        <end position="91"/>
    </location>
</feature>
<evidence type="ECO:0000313" key="3">
    <source>
        <dbReference type="EMBL" id="THH11515.1"/>
    </source>
</evidence>
<proteinExistence type="predicted"/>
<dbReference type="OrthoDB" id="427280at2759"/>
<dbReference type="Gene3D" id="2.40.128.680">
    <property type="match status" value="1"/>
</dbReference>
<comment type="caution">
    <text evidence="3">The sequence shown here is derived from an EMBL/GenBank/DDBJ whole genome shotgun (WGS) entry which is preliminary data.</text>
</comment>
<dbReference type="PANTHER" id="PTHR45815">
    <property type="entry name" value="PROTEIN DISULFIDE-ISOMERASE A6"/>
    <property type="match status" value="1"/>
</dbReference>
<dbReference type="InterPro" id="IPR013924">
    <property type="entry name" value="RNase_H2_suC"/>
</dbReference>
<feature type="region of interest" description="Disordered" evidence="1">
    <location>
        <begin position="79"/>
        <end position="98"/>
    </location>
</feature>
<reference evidence="3 4" key="1">
    <citation type="submission" date="2019-02" db="EMBL/GenBank/DDBJ databases">
        <title>Genome sequencing of the rare red list fungi Bondarzewia mesenterica.</title>
        <authorList>
            <person name="Buettner E."/>
            <person name="Kellner H."/>
        </authorList>
    </citation>
    <scope>NUCLEOTIDE SEQUENCE [LARGE SCALE GENOMIC DNA]</scope>
    <source>
        <strain evidence="3 4">DSM 108281</strain>
    </source>
</reference>
<feature type="compositionally biased region" description="Polar residues" evidence="1">
    <location>
        <begin position="775"/>
        <end position="785"/>
    </location>
</feature>
<feature type="region of interest" description="Disordered" evidence="1">
    <location>
        <begin position="125"/>
        <end position="181"/>
    </location>
</feature>
<dbReference type="Proteomes" id="UP000310158">
    <property type="component" value="Unassembled WGS sequence"/>
</dbReference>
<dbReference type="GO" id="GO:0034976">
    <property type="term" value="P:response to endoplasmic reticulum stress"/>
    <property type="evidence" value="ECO:0007669"/>
    <property type="project" value="TreeGrafter"/>
</dbReference>
<dbReference type="Gene3D" id="3.40.30.10">
    <property type="entry name" value="Glutaredoxin"/>
    <property type="match status" value="1"/>
</dbReference>
<name>A0A4S4LIC1_9AGAM</name>
<dbReference type="EMBL" id="SGPL01000509">
    <property type="protein sequence ID" value="THH11515.1"/>
    <property type="molecule type" value="Genomic_DNA"/>
</dbReference>
<feature type="region of interest" description="Disordered" evidence="1">
    <location>
        <begin position="728"/>
        <end position="824"/>
    </location>
</feature>